<dbReference type="Proteomes" id="UP000318416">
    <property type="component" value="Unassembled WGS sequence"/>
</dbReference>
<dbReference type="GO" id="GO:0006355">
    <property type="term" value="P:regulation of DNA-templated transcription"/>
    <property type="evidence" value="ECO:0007669"/>
    <property type="project" value="InterPro"/>
</dbReference>
<proteinExistence type="inferred from homology"/>
<dbReference type="SUPFAM" id="SSF52540">
    <property type="entry name" value="P-loop containing nucleoside triphosphate hydrolases"/>
    <property type="match status" value="1"/>
</dbReference>
<feature type="region of interest" description="Disordered" evidence="7">
    <location>
        <begin position="243"/>
        <end position="271"/>
    </location>
</feature>
<dbReference type="RefSeq" id="WP_145794683.1">
    <property type="nucleotide sequence ID" value="NZ_BAAABR010000047.1"/>
</dbReference>
<dbReference type="PANTHER" id="PTHR35807:SF1">
    <property type="entry name" value="TRANSCRIPTIONAL REGULATOR REDD"/>
    <property type="match status" value="1"/>
</dbReference>
<evidence type="ECO:0000256" key="7">
    <source>
        <dbReference type="SAM" id="MobiDB-lite"/>
    </source>
</evidence>
<comment type="similarity">
    <text evidence="1">Belongs to the AfsR/DnrI/RedD regulatory family.</text>
</comment>
<dbReference type="OrthoDB" id="4336084at2"/>
<organism evidence="9 10">
    <name type="scientific">Kitasatospora atroaurantiaca</name>
    <dbReference type="NCBI Taxonomy" id="285545"/>
    <lineage>
        <taxon>Bacteria</taxon>
        <taxon>Bacillati</taxon>
        <taxon>Actinomycetota</taxon>
        <taxon>Actinomycetes</taxon>
        <taxon>Kitasatosporales</taxon>
        <taxon>Streptomycetaceae</taxon>
        <taxon>Kitasatospora</taxon>
    </lineage>
</organism>
<dbReference type="GO" id="GO:0000160">
    <property type="term" value="P:phosphorelay signal transduction system"/>
    <property type="evidence" value="ECO:0007669"/>
    <property type="project" value="UniProtKB-KW"/>
</dbReference>
<dbReference type="Pfam" id="PF00486">
    <property type="entry name" value="Trans_reg_C"/>
    <property type="match status" value="1"/>
</dbReference>
<dbReference type="Gene3D" id="3.40.50.300">
    <property type="entry name" value="P-loop containing nucleotide triphosphate hydrolases"/>
    <property type="match status" value="1"/>
</dbReference>
<dbReference type="FunFam" id="1.25.40.10:FF:000222">
    <property type="entry name" value="SARP family transcriptional regulator"/>
    <property type="match status" value="1"/>
</dbReference>
<gene>
    <name evidence="9" type="ORF">FB465_5533</name>
</gene>
<protein>
    <submittedName>
        <fullName evidence="9">DNA-binding SARP family transcriptional activator</fullName>
    </submittedName>
</protein>
<sequence length="621" mass="67484">MEFGILGPLLVRDGAEVRVIPAAKQRILLAALLVRRGQLVPAEQLVETVWDDRPPRSAATTLRNYVMRLRKGLGNAGERIETRAGGYLITVEPGEFDADRLVALRDLGADALRQGAFERATTLLDEALGLWRGPALVDVPSDSVRRLEADRLAEARLDILESKLDAELHLGHHAALFAELRTLTATHPERERFWVQLMTALYRSGRQSEALAVYQQVRQILTKEIGVEPGTELRAVHQRILSADPSLDDPAPAQDTEEHGIGRPVSPTPFQLPPDLTDFTGRTAEVLDLTARLTTASRRSAVIAVVSGQPGVGKSALAGHVAHAARFSHPDGTLYADLRGTQREPASAHAVLGSFLLALGLPAHTIPADLDERTALYRSVLAGRQLLVVLDNARDSAQVRPLLPGDPANAALITSRARLSDLAGAHPVELDVMTEAEALLFLERVLGPARPAADPRATAELAAACGGLPLALRICAARLSARPSWTVRHLADRLTGERQLFDELSLGSLDVRASFAASYEALDPAAARAFRLLSLPGSATVRIETAARLLDQPVSHTERILERLVDAHLLRAEEPGSYRYDGLLHAFAREQSVLRGLEPERWHAPPRRTARHREPDGVLVC</sequence>
<comment type="caution">
    <text evidence="9">The sequence shown here is derived from an EMBL/GenBank/DDBJ whole genome shotgun (WGS) entry which is preliminary data.</text>
</comment>
<dbReference type="PROSITE" id="PS51755">
    <property type="entry name" value="OMPR_PHOB"/>
    <property type="match status" value="1"/>
</dbReference>
<evidence type="ECO:0000256" key="6">
    <source>
        <dbReference type="PROSITE-ProRule" id="PRU01091"/>
    </source>
</evidence>
<keyword evidence="3" id="KW-0805">Transcription regulation</keyword>
<dbReference type="InterPro" id="IPR016032">
    <property type="entry name" value="Sig_transdc_resp-reg_C-effctor"/>
</dbReference>
<evidence type="ECO:0000256" key="3">
    <source>
        <dbReference type="ARBA" id="ARBA00023015"/>
    </source>
</evidence>
<feature type="domain" description="OmpR/PhoB-type" evidence="8">
    <location>
        <begin position="1"/>
        <end position="91"/>
    </location>
</feature>
<dbReference type="Gene3D" id="1.25.40.10">
    <property type="entry name" value="Tetratricopeptide repeat domain"/>
    <property type="match status" value="1"/>
</dbReference>
<dbReference type="PRINTS" id="PR00364">
    <property type="entry name" value="DISEASERSIST"/>
</dbReference>
<accession>A0A561EXN8</accession>
<keyword evidence="5" id="KW-0804">Transcription</keyword>
<evidence type="ECO:0000256" key="1">
    <source>
        <dbReference type="ARBA" id="ARBA00005820"/>
    </source>
</evidence>
<dbReference type="SUPFAM" id="SSF48452">
    <property type="entry name" value="TPR-like"/>
    <property type="match status" value="1"/>
</dbReference>
<dbReference type="InterPro" id="IPR011990">
    <property type="entry name" value="TPR-like_helical_dom_sf"/>
</dbReference>
<keyword evidence="10" id="KW-1185">Reference proteome</keyword>
<dbReference type="EMBL" id="VIVR01000001">
    <property type="protein sequence ID" value="TWE20382.1"/>
    <property type="molecule type" value="Genomic_DNA"/>
</dbReference>
<keyword evidence="2" id="KW-0902">Two-component regulatory system</keyword>
<dbReference type="InterPro" id="IPR051677">
    <property type="entry name" value="AfsR-DnrI-RedD_regulator"/>
</dbReference>
<dbReference type="InterPro" id="IPR001867">
    <property type="entry name" value="OmpR/PhoB-type_DNA-bd"/>
</dbReference>
<dbReference type="GO" id="GO:0043531">
    <property type="term" value="F:ADP binding"/>
    <property type="evidence" value="ECO:0007669"/>
    <property type="project" value="InterPro"/>
</dbReference>
<evidence type="ECO:0000256" key="2">
    <source>
        <dbReference type="ARBA" id="ARBA00023012"/>
    </source>
</evidence>
<dbReference type="CDD" id="cd15831">
    <property type="entry name" value="BTAD"/>
    <property type="match status" value="1"/>
</dbReference>
<keyword evidence="4 6" id="KW-0238">DNA-binding</keyword>
<dbReference type="InterPro" id="IPR036388">
    <property type="entry name" value="WH-like_DNA-bd_sf"/>
</dbReference>
<reference evidence="9 10" key="1">
    <citation type="submission" date="2019-06" db="EMBL/GenBank/DDBJ databases">
        <title>Sequencing the genomes of 1000 actinobacteria strains.</title>
        <authorList>
            <person name="Klenk H.-P."/>
        </authorList>
    </citation>
    <scope>NUCLEOTIDE SEQUENCE [LARGE SCALE GENOMIC DNA]</scope>
    <source>
        <strain evidence="9 10">DSM 41649</strain>
    </source>
</reference>
<feature type="DNA-binding region" description="OmpR/PhoB-type" evidence="6">
    <location>
        <begin position="1"/>
        <end position="91"/>
    </location>
</feature>
<dbReference type="AlphaFoldDB" id="A0A561EXN8"/>
<dbReference type="GO" id="GO:0003677">
    <property type="term" value="F:DNA binding"/>
    <property type="evidence" value="ECO:0007669"/>
    <property type="project" value="UniProtKB-UniRule"/>
</dbReference>
<evidence type="ECO:0000313" key="10">
    <source>
        <dbReference type="Proteomes" id="UP000318416"/>
    </source>
</evidence>
<evidence type="ECO:0000259" key="8">
    <source>
        <dbReference type="PROSITE" id="PS51755"/>
    </source>
</evidence>
<dbReference type="SMART" id="SM01043">
    <property type="entry name" value="BTAD"/>
    <property type="match status" value="1"/>
</dbReference>
<dbReference type="InterPro" id="IPR005158">
    <property type="entry name" value="BTAD"/>
</dbReference>
<dbReference type="InterPro" id="IPR027417">
    <property type="entry name" value="P-loop_NTPase"/>
</dbReference>
<name>A0A561EXN8_9ACTN</name>
<dbReference type="Pfam" id="PF03704">
    <property type="entry name" value="BTAD"/>
    <property type="match status" value="1"/>
</dbReference>
<dbReference type="Gene3D" id="1.10.10.10">
    <property type="entry name" value="Winged helix-like DNA-binding domain superfamily/Winged helix DNA-binding domain"/>
    <property type="match status" value="1"/>
</dbReference>
<evidence type="ECO:0000313" key="9">
    <source>
        <dbReference type="EMBL" id="TWE20382.1"/>
    </source>
</evidence>
<evidence type="ECO:0000256" key="5">
    <source>
        <dbReference type="ARBA" id="ARBA00023163"/>
    </source>
</evidence>
<evidence type="ECO:0000256" key="4">
    <source>
        <dbReference type="ARBA" id="ARBA00023125"/>
    </source>
</evidence>
<dbReference type="PANTHER" id="PTHR35807">
    <property type="entry name" value="TRANSCRIPTIONAL REGULATOR REDD-RELATED"/>
    <property type="match status" value="1"/>
</dbReference>
<dbReference type="SMART" id="SM00862">
    <property type="entry name" value="Trans_reg_C"/>
    <property type="match status" value="1"/>
</dbReference>
<dbReference type="SUPFAM" id="SSF46894">
    <property type="entry name" value="C-terminal effector domain of the bipartite response regulators"/>
    <property type="match status" value="1"/>
</dbReference>